<dbReference type="Proteomes" id="UP000076408">
    <property type="component" value="Unassembled WGS sequence"/>
</dbReference>
<evidence type="ECO:0000313" key="3">
    <source>
        <dbReference type="Proteomes" id="UP000076408"/>
    </source>
</evidence>
<dbReference type="VEuPathDB" id="VectorBase:ASTE008077"/>
<dbReference type="AlphaFoldDB" id="A0A182Y4C8"/>
<evidence type="ECO:0000313" key="2">
    <source>
        <dbReference type="EnsemblMetazoa" id="ASTEI03314-PA"/>
    </source>
</evidence>
<dbReference type="VEuPathDB" id="VectorBase:ASTEI20_039623"/>
<feature type="compositionally biased region" description="Basic and acidic residues" evidence="1">
    <location>
        <begin position="37"/>
        <end position="46"/>
    </location>
</feature>
<proteinExistence type="predicted"/>
<evidence type="ECO:0008006" key="4">
    <source>
        <dbReference type="Google" id="ProtNLM"/>
    </source>
</evidence>
<reference evidence="3" key="1">
    <citation type="journal article" date="2014" name="Genome Biol.">
        <title>Genome analysis of a major urban malaria vector mosquito, Anopheles stephensi.</title>
        <authorList>
            <person name="Jiang X."/>
            <person name="Peery A."/>
            <person name="Hall A.B."/>
            <person name="Sharma A."/>
            <person name="Chen X.G."/>
            <person name="Waterhouse R.M."/>
            <person name="Komissarov A."/>
            <person name="Riehle M.M."/>
            <person name="Shouche Y."/>
            <person name="Sharakhova M.V."/>
            <person name="Lawson D."/>
            <person name="Pakpour N."/>
            <person name="Arensburger P."/>
            <person name="Davidson V.L."/>
            <person name="Eiglmeier K."/>
            <person name="Emrich S."/>
            <person name="George P."/>
            <person name="Kennedy R.C."/>
            <person name="Mane S.P."/>
            <person name="Maslen G."/>
            <person name="Oringanje C."/>
            <person name="Qi Y."/>
            <person name="Settlage R."/>
            <person name="Tojo M."/>
            <person name="Tubio J.M."/>
            <person name="Unger M.F."/>
            <person name="Wang B."/>
            <person name="Vernick K.D."/>
            <person name="Ribeiro J.M."/>
            <person name="James A.A."/>
            <person name="Michel K."/>
            <person name="Riehle M.A."/>
            <person name="Luckhart S."/>
            <person name="Sharakhov I.V."/>
            <person name="Tu Z."/>
        </authorList>
    </citation>
    <scope>NUCLEOTIDE SEQUENCE [LARGE SCALE GENOMIC DNA]</scope>
    <source>
        <strain evidence="3">Indian</strain>
    </source>
</reference>
<keyword evidence="3" id="KW-1185">Reference proteome</keyword>
<dbReference type="STRING" id="30069.A0A182Y4C8"/>
<dbReference type="EnsemblMetazoa" id="ASTEI03314-RA">
    <property type="protein sequence ID" value="ASTEI03314-PA"/>
    <property type="gene ID" value="ASTEI03314"/>
</dbReference>
<name>A0A182Y4C8_ANOST</name>
<evidence type="ECO:0000256" key="1">
    <source>
        <dbReference type="SAM" id="MobiDB-lite"/>
    </source>
</evidence>
<feature type="region of interest" description="Disordered" evidence="1">
    <location>
        <begin position="27"/>
        <end position="57"/>
    </location>
</feature>
<protein>
    <recommendedName>
        <fullName evidence="4">Protein CUSTOS</fullName>
    </recommendedName>
</protein>
<dbReference type="OMA" id="QQWKGPR"/>
<dbReference type="VEuPathDB" id="VectorBase:ASTEI03314"/>
<organism evidence="2 3">
    <name type="scientific">Anopheles stephensi</name>
    <name type="common">Indo-Pakistan malaria mosquito</name>
    <dbReference type="NCBI Taxonomy" id="30069"/>
    <lineage>
        <taxon>Eukaryota</taxon>
        <taxon>Metazoa</taxon>
        <taxon>Ecdysozoa</taxon>
        <taxon>Arthropoda</taxon>
        <taxon>Hexapoda</taxon>
        <taxon>Insecta</taxon>
        <taxon>Pterygota</taxon>
        <taxon>Neoptera</taxon>
        <taxon>Endopterygota</taxon>
        <taxon>Diptera</taxon>
        <taxon>Nematocera</taxon>
        <taxon>Culicoidea</taxon>
        <taxon>Culicidae</taxon>
        <taxon>Anophelinae</taxon>
        <taxon>Anopheles</taxon>
    </lineage>
</organism>
<reference evidence="2" key="2">
    <citation type="submission" date="2020-05" db="UniProtKB">
        <authorList>
            <consortium name="EnsemblMetazoa"/>
        </authorList>
    </citation>
    <scope>IDENTIFICATION</scope>
    <source>
        <strain evidence="2">Indian</strain>
    </source>
</reference>
<sequence length="237" mass="27012">MSDTDSSADEANELLLAAVDTSFLSDNLYKTPSTVNDSKKRADEKTTPAPCATKQPVPKSNRYITEDETFFHSELNVTALVQKHVADKLTNVISSIIEFDDFEDTNHTKSPRPDTSNDNSGVKLLKDFDEVIDVNAEQMQQPIVLLKPKAIKRRKVESEPEIDTFEQLASAVCDPTAFPKEVQQWKGPRKRSIEFQYKKKQDGTLLEKPNSNVNEFTKARNARMWHESKIRKFKKHI</sequence>
<accession>A0A182Y4C8</accession>
<feature type="compositionally biased region" description="Polar residues" evidence="1">
    <location>
        <begin position="27"/>
        <end position="36"/>
    </location>
</feature>